<evidence type="ECO:0000256" key="1">
    <source>
        <dbReference type="SAM" id="Phobius"/>
    </source>
</evidence>
<keyword evidence="1" id="KW-0812">Transmembrane</keyword>
<evidence type="ECO:0000313" key="2">
    <source>
        <dbReference type="EMBL" id="KHJ98014.1"/>
    </source>
</evidence>
<feature type="transmembrane region" description="Helical" evidence="1">
    <location>
        <begin position="717"/>
        <end position="743"/>
    </location>
</feature>
<dbReference type="PANTHER" id="PTHR21523">
    <property type="match status" value="1"/>
</dbReference>
<dbReference type="PANTHER" id="PTHR21523:SF37">
    <property type="entry name" value="MLT-TEN (MLT-10) RELATED"/>
    <property type="match status" value="1"/>
</dbReference>
<dbReference type="Pfam" id="PF04870">
    <property type="entry name" value="Moulting_cycle"/>
    <property type="match status" value="1"/>
</dbReference>
<dbReference type="AlphaFoldDB" id="A0A0B1TL80"/>
<dbReference type="EMBL" id="KN549367">
    <property type="protein sequence ID" value="KHJ98014.1"/>
    <property type="molecule type" value="Genomic_DNA"/>
</dbReference>
<name>A0A0B1TL80_OESDE</name>
<dbReference type="OrthoDB" id="5917548at2759"/>
<proteinExistence type="predicted"/>
<keyword evidence="3" id="KW-1185">Reference proteome</keyword>
<organism evidence="2 3">
    <name type="scientific">Oesophagostomum dentatum</name>
    <name type="common">Nodular worm</name>
    <dbReference type="NCBI Taxonomy" id="61180"/>
    <lineage>
        <taxon>Eukaryota</taxon>
        <taxon>Metazoa</taxon>
        <taxon>Ecdysozoa</taxon>
        <taxon>Nematoda</taxon>
        <taxon>Chromadorea</taxon>
        <taxon>Rhabditida</taxon>
        <taxon>Rhabditina</taxon>
        <taxon>Rhabditomorpha</taxon>
        <taxon>Strongyloidea</taxon>
        <taxon>Strongylidae</taxon>
        <taxon>Oesophagostomum</taxon>
    </lineage>
</organism>
<keyword evidence="1" id="KW-1133">Transmembrane helix</keyword>
<evidence type="ECO:0000313" key="3">
    <source>
        <dbReference type="Proteomes" id="UP000053660"/>
    </source>
</evidence>
<reference evidence="2 3" key="1">
    <citation type="submission" date="2014-03" db="EMBL/GenBank/DDBJ databases">
        <title>Draft genome of the hookworm Oesophagostomum dentatum.</title>
        <authorList>
            <person name="Mitreva M."/>
        </authorList>
    </citation>
    <scope>NUCLEOTIDE SEQUENCE [LARGE SCALE GENOMIC DNA]</scope>
    <source>
        <strain evidence="2 3">OD-Hann</strain>
    </source>
</reference>
<feature type="transmembrane region" description="Helical" evidence="1">
    <location>
        <begin position="755"/>
        <end position="777"/>
    </location>
</feature>
<protein>
    <submittedName>
        <fullName evidence="2">Uncharacterized protein</fullName>
    </submittedName>
</protein>
<keyword evidence="1" id="KW-0472">Membrane</keyword>
<feature type="transmembrane region" description="Helical" evidence="1">
    <location>
        <begin position="646"/>
        <end position="667"/>
    </location>
</feature>
<accession>A0A0B1TL80</accession>
<sequence>MQNLAQLSYPEKGHSTRGPSELMEYPAALRPFINATAVSKKGQRNATEDDVITDEDVADISDDDDEIHKVNKAHYDGKKMTVTLSTEAGIELYQHWLDQARTWSNLFRLENVPEYMKAAHQSCAKEAKTVQSHAQCVVVLLDAEVKYQKWNAKFGNAKHLVRLSRRRGFRNRLAKRKNGKDSERTRQYYDIKSFRKNKKQAAFHDFSLIKYEQDKHNPKKKILDLPPKEYFPSESGWVGSFKMRAKRAINGQSELNTDSKRIQTKPVQQNNYNLLQEHKLSPLALLAKKLVHTVRTFKNKDKEYKSWKEVVSEIKAEGKKLKEKQRIKKLLQQRFDLFRRTLRDQGVDKTLIKKMNVLDDDDEDDNMESMMLKAKEQEQTMNVEDEIMRTPVKLIREGMKLGMIMSGHNVTNFDRQTVKLISPRLFSLVPDGDDDAVSLLSPSLLSLHNEGRGVEAEMSLAKAFNLLDDQGHEEWLNFVIEASGVSDAVLKMKDANAAEETRQMDERYRGKDGQPMYFTKENLTEMYGPIEGKKADVIEKLQHSLSHQQLLEMNSTGYTVMTPQQLEMIYGYSSPYADLTTYERLKNVSASEIPQVVDNTIRSLAQEVVQFKAQRKKDITLTPLVLMSVIRDPALISQPLVLSPVLMVPVIWSPAVFGPVILSPWAFVPVLVSPRVLCPVVLSPILLSPVVLTPLALDPLILSPGALAPFVLSPLVLSPFVLSPVALAPLILTPFCLSPFILIANVLSPLILSPFVLSPLILSPVALSAFVLTPYVLSPVLGSPGTFFSAVLSPTWLS</sequence>
<gene>
    <name evidence="2" type="ORF">OESDEN_01998</name>
</gene>
<dbReference type="Proteomes" id="UP000053660">
    <property type="component" value="Unassembled WGS sequence"/>
</dbReference>
<feature type="transmembrane region" description="Helical" evidence="1">
    <location>
        <begin position="676"/>
        <end position="697"/>
    </location>
</feature>
<dbReference type="InterPro" id="IPR006954">
    <property type="entry name" value="Mlt-10-like"/>
</dbReference>